<feature type="region of interest" description="Disordered" evidence="1">
    <location>
        <begin position="270"/>
        <end position="308"/>
    </location>
</feature>
<gene>
    <name evidence="3" type="primary">LOC120284066</name>
</gene>
<dbReference type="AlphaFoldDB" id="A0AB40D3E9"/>
<dbReference type="PANTHER" id="PTHR35317:SF35">
    <property type="entry name" value="DUF4219 DOMAIN-CONTAINING PROTEIN"/>
    <property type="match status" value="1"/>
</dbReference>
<dbReference type="RefSeq" id="XP_039146820.1">
    <property type="nucleotide sequence ID" value="XM_039290886.1"/>
</dbReference>
<evidence type="ECO:0000313" key="2">
    <source>
        <dbReference type="Proteomes" id="UP001515500"/>
    </source>
</evidence>
<sequence length="308" mass="34237">MVMYKHGVVLNESGEASKVAKLGSPLAFHQMISFLLQCSVLRSSTNWYQSLMATNGVTATAGSPVTLSQPSISVFTGPEYGRWSLRMKTIFISLELWDLVENGVTESKDEAVERENKKRDARALSIIQQAVDDPNLDRISEAKSAHDAWETLRKQCQGTSKVMAVRIQVLRQDIKILQMRDDEGVQEYVSRVITITNQIKGLGHKLKEPEVVSKVLRSLALKFGWVAVAIEESKEISKLSLDDHYGTLQAHEVRVNRCVMKTGEKVLVARDESSSTGQLKPSGSTVSSGEGRSRGRSHLRGRERNNRG</sequence>
<name>A0AB40D3E9_DIOCR</name>
<dbReference type="Proteomes" id="UP001515500">
    <property type="component" value="Chromosome 19"/>
</dbReference>
<keyword evidence="2" id="KW-1185">Reference proteome</keyword>
<protein>
    <submittedName>
        <fullName evidence="3">Uncharacterized protein LOC120284066</fullName>
    </submittedName>
</protein>
<dbReference type="Pfam" id="PF14223">
    <property type="entry name" value="Retrotran_gag_2"/>
    <property type="match status" value="1"/>
</dbReference>
<accession>A0AB40D3E9</accession>
<organism evidence="2 3">
    <name type="scientific">Dioscorea cayennensis subsp. rotundata</name>
    <name type="common">White Guinea yam</name>
    <name type="synonym">Dioscorea rotundata</name>
    <dbReference type="NCBI Taxonomy" id="55577"/>
    <lineage>
        <taxon>Eukaryota</taxon>
        <taxon>Viridiplantae</taxon>
        <taxon>Streptophyta</taxon>
        <taxon>Embryophyta</taxon>
        <taxon>Tracheophyta</taxon>
        <taxon>Spermatophyta</taxon>
        <taxon>Magnoliopsida</taxon>
        <taxon>Liliopsida</taxon>
        <taxon>Dioscoreales</taxon>
        <taxon>Dioscoreaceae</taxon>
        <taxon>Dioscorea</taxon>
    </lineage>
</organism>
<proteinExistence type="predicted"/>
<evidence type="ECO:0000313" key="3">
    <source>
        <dbReference type="RefSeq" id="XP_039146820.1"/>
    </source>
</evidence>
<reference evidence="3" key="1">
    <citation type="submission" date="2025-08" db="UniProtKB">
        <authorList>
            <consortium name="RefSeq"/>
        </authorList>
    </citation>
    <scope>IDENTIFICATION</scope>
</reference>
<dbReference type="GeneID" id="120284066"/>
<dbReference type="PANTHER" id="PTHR35317">
    <property type="entry name" value="OS04G0629600 PROTEIN"/>
    <property type="match status" value="1"/>
</dbReference>
<evidence type="ECO:0000256" key="1">
    <source>
        <dbReference type="SAM" id="MobiDB-lite"/>
    </source>
</evidence>